<gene>
    <name evidence="1" type="ORF">RDB_LOCUS142203</name>
    <name evidence="2" type="ORF">RHS01_10613</name>
</gene>
<name>A0A8H3H809_9AGAM</name>
<dbReference type="EMBL" id="CAJMWR010004157">
    <property type="protein sequence ID" value="CAE6486866.1"/>
    <property type="molecule type" value="Genomic_DNA"/>
</dbReference>
<evidence type="ECO:0000313" key="2">
    <source>
        <dbReference type="EMBL" id="KAF8748781.1"/>
    </source>
</evidence>
<reference evidence="2" key="1">
    <citation type="submission" date="2020-09" db="EMBL/GenBank/DDBJ databases">
        <title>Comparative genome analyses of four rice-infecting Rhizoctonia solani isolates reveal extensive enrichment of homogalacturonan modification genes.</title>
        <authorList>
            <person name="Lee D.-Y."/>
            <person name="Jeon J."/>
            <person name="Kim K.-T."/>
            <person name="Cheong K."/>
            <person name="Song H."/>
            <person name="Choi G."/>
            <person name="Ko J."/>
            <person name="Opiyo S.O."/>
            <person name="Zuo S."/>
            <person name="Madhav S."/>
            <person name="Lee Y.-H."/>
            <person name="Wang G.-L."/>
        </authorList>
    </citation>
    <scope>NUCLEOTIDE SEQUENCE</scope>
    <source>
        <strain evidence="2">AG1-IA B2</strain>
    </source>
</reference>
<accession>A0A8H3H809</accession>
<dbReference type="Proteomes" id="UP000614334">
    <property type="component" value="Unassembled WGS sequence"/>
</dbReference>
<comment type="caution">
    <text evidence="1">The sequence shown here is derived from an EMBL/GenBank/DDBJ whole genome shotgun (WGS) entry which is preliminary data.</text>
</comment>
<dbReference type="EMBL" id="JACYCF010000034">
    <property type="protein sequence ID" value="KAF8748781.1"/>
    <property type="molecule type" value="Genomic_DNA"/>
</dbReference>
<proteinExistence type="predicted"/>
<reference evidence="1" key="2">
    <citation type="submission" date="2021-01" db="EMBL/GenBank/DDBJ databases">
        <authorList>
            <person name="Kaushik A."/>
        </authorList>
    </citation>
    <scope>NUCLEOTIDE SEQUENCE</scope>
    <source>
        <strain evidence="1">AG1-1A</strain>
    </source>
</reference>
<organism evidence="1 3">
    <name type="scientific">Rhizoctonia solani</name>
    <dbReference type="NCBI Taxonomy" id="456999"/>
    <lineage>
        <taxon>Eukaryota</taxon>
        <taxon>Fungi</taxon>
        <taxon>Dikarya</taxon>
        <taxon>Basidiomycota</taxon>
        <taxon>Agaricomycotina</taxon>
        <taxon>Agaricomycetes</taxon>
        <taxon>Cantharellales</taxon>
        <taxon>Ceratobasidiaceae</taxon>
        <taxon>Rhizoctonia</taxon>
    </lineage>
</organism>
<dbReference type="AlphaFoldDB" id="A0A8H3H809"/>
<protein>
    <submittedName>
        <fullName evidence="1">Uncharacterized protein</fullName>
    </submittedName>
</protein>
<sequence>MVLTRSQAKAAREAELKSRASVVSHASFQAPAVLPVPDLKQNEPTACWVDASSTRIAVLIGKDYITFSLKKGWQTRKRDINWAETVAFELLALVLIARGQIGTVKVRSDSSTALRAIGGNKIRVQEIMDSTQRLKAVVNGSGLMLKGVKVPTKGNLADPFTRGKKIEGYQKMKDTVIIPDALVPFIVAE</sequence>
<evidence type="ECO:0000313" key="1">
    <source>
        <dbReference type="EMBL" id="CAE6486866.1"/>
    </source>
</evidence>
<evidence type="ECO:0000313" key="3">
    <source>
        <dbReference type="Proteomes" id="UP000663840"/>
    </source>
</evidence>
<dbReference type="Proteomes" id="UP000663840">
    <property type="component" value="Unassembled WGS sequence"/>
</dbReference>